<keyword evidence="3" id="KW-0732">Signal</keyword>
<dbReference type="PANTHER" id="PTHR39960">
    <property type="entry name" value="LD34147P"/>
    <property type="match status" value="1"/>
</dbReference>
<sequence length="557" mass="62128">MGLQHKIVFLFFSLIGLSLWETAAASLVTNEEIRGTIQSLIYSYNQLDNKLERHEHRERVLGELMKKAMQSLQKGQKSLEPLNGIFARLDDRVSQIETMLLKQEDKYNGQADSVNQAVDHIFKWMRENDDCLKHPPNAGAPAASNAPTSNEFVEQQQEINRQLLNEIKQLSANVAKLLDTSKATSEQTQQSIERLPKADQLLTQIDEKLQKHASAVVAAAATASPAAPDNSLFEGELMTRLDTLSKGVEEIRIAKSQMPAPAAGLTETDKIYIQELNNDTINALVALKSEAKDAQQTALTKVTERLQQTEANIQADVKQLSQEVANSVGVLNKFSGELSTNFSKLGDGFKVLDNFNTVMLTNSDELLNTQRKVEFGTIQVVQKITLHLEQEFANLSSLLASRFEGLNQSIVDTQTEVGRNLNTSLDQVWHYIEIMSSDISDSAELLRNMQTGHEGYINSTSHSMLALSDKVEQTKKHMIDMDSNLNYLLGKLSLMSSEFKNIKDGLATALEDLRKSFRDLHERMPTGPGPHNIEKNQYHTETDVSLLSKRAIEGPKP</sequence>
<proteinExistence type="predicted"/>
<evidence type="ECO:0000256" key="3">
    <source>
        <dbReference type="SAM" id="SignalP"/>
    </source>
</evidence>
<keyword evidence="1" id="KW-0175">Coiled coil</keyword>
<dbReference type="Proteomes" id="UP000504634">
    <property type="component" value="Unplaced"/>
</dbReference>
<feature type="signal peptide" evidence="3">
    <location>
        <begin position="1"/>
        <end position="25"/>
    </location>
</feature>
<evidence type="ECO:0000256" key="1">
    <source>
        <dbReference type="SAM" id="Coils"/>
    </source>
</evidence>
<dbReference type="RefSeq" id="XP_030382992.1">
    <property type="nucleotide sequence ID" value="XM_030527132.1"/>
</dbReference>
<feature type="region of interest" description="Disordered" evidence="2">
    <location>
        <begin position="132"/>
        <end position="155"/>
    </location>
</feature>
<feature type="coiled-coil region" evidence="1">
    <location>
        <begin position="277"/>
        <end position="323"/>
    </location>
</feature>
<dbReference type="AlphaFoldDB" id="A0A6J2U741"/>
<protein>
    <submittedName>
        <fullName evidence="5 6">Paramyosin</fullName>
    </submittedName>
</protein>
<dbReference type="GO" id="GO:0005886">
    <property type="term" value="C:plasma membrane"/>
    <property type="evidence" value="ECO:0007669"/>
    <property type="project" value="TreeGrafter"/>
</dbReference>
<evidence type="ECO:0000313" key="5">
    <source>
        <dbReference type="RefSeq" id="XP_030382992.1"/>
    </source>
</evidence>
<dbReference type="PANTHER" id="PTHR39960:SF1">
    <property type="entry name" value="LD34147P"/>
    <property type="match status" value="1"/>
</dbReference>
<keyword evidence="4" id="KW-1185">Reference proteome</keyword>
<dbReference type="OrthoDB" id="8190635at2759"/>
<gene>
    <name evidence="5 6" type="primary">LOC115630529</name>
</gene>
<accession>A0A6J2U741</accession>
<evidence type="ECO:0000256" key="2">
    <source>
        <dbReference type="SAM" id="MobiDB-lite"/>
    </source>
</evidence>
<dbReference type="RefSeq" id="XP_030382994.1">
    <property type="nucleotide sequence ID" value="XM_030527134.1"/>
</dbReference>
<reference evidence="5 6" key="1">
    <citation type="submission" date="2025-04" db="UniProtKB">
        <authorList>
            <consortium name="RefSeq"/>
        </authorList>
    </citation>
    <scope>IDENTIFICATION</scope>
    <source>
        <strain evidence="5 6">11010-0011.00</strain>
        <tissue evidence="5 6">Whole body</tissue>
    </source>
</reference>
<evidence type="ECO:0000313" key="4">
    <source>
        <dbReference type="Proteomes" id="UP000504634"/>
    </source>
</evidence>
<organism evidence="4 5">
    <name type="scientific">Drosophila lebanonensis</name>
    <name type="common">Fruit fly</name>
    <name type="synonym">Scaptodrosophila lebanonensis</name>
    <dbReference type="NCBI Taxonomy" id="7225"/>
    <lineage>
        <taxon>Eukaryota</taxon>
        <taxon>Metazoa</taxon>
        <taxon>Ecdysozoa</taxon>
        <taxon>Arthropoda</taxon>
        <taxon>Hexapoda</taxon>
        <taxon>Insecta</taxon>
        <taxon>Pterygota</taxon>
        <taxon>Neoptera</taxon>
        <taxon>Endopterygota</taxon>
        <taxon>Diptera</taxon>
        <taxon>Brachycera</taxon>
        <taxon>Muscomorpha</taxon>
        <taxon>Ephydroidea</taxon>
        <taxon>Drosophilidae</taxon>
        <taxon>Scaptodrosophila</taxon>
    </lineage>
</organism>
<name>A0A6J2U741_DROLE</name>
<feature type="chain" id="PRO_5044642704" evidence="3">
    <location>
        <begin position="26"/>
        <end position="557"/>
    </location>
</feature>
<dbReference type="GeneID" id="115630529"/>
<feature type="compositionally biased region" description="Low complexity" evidence="2">
    <location>
        <begin position="135"/>
        <end position="147"/>
    </location>
</feature>
<evidence type="ECO:0000313" key="6">
    <source>
        <dbReference type="RefSeq" id="XP_030382994.1"/>
    </source>
</evidence>